<feature type="transmembrane region" description="Helical" evidence="1">
    <location>
        <begin position="6"/>
        <end position="28"/>
    </location>
</feature>
<dbReference type="EMBL" id="ATMH01011125">
    <property type="protein sequence ID" value="EPY16475.1"/>
    <property type="molecule type" value="Genomic_DNA"/>
</dbReference>
<evidence type="ECO:0000256" key="1">
    <source>
        <dbReference type="SAM" id="Phobius"/>
    </source>
</evidence>
<sequence>MNSLFYVSSLSIAFSHFVIFFFVFVRVITKKRVFFSISTSVILLSSSHINRYNRNNSSYLLLKFFDFTLTLKRNIFFFVV</sequence>
<keyword evidence="1" id="KW-0472">Membrane</keyword>
<name>S9V0Z2_9TRYP</name>
<dbReference type="Proteomes" id="UP000015354">
    <property type="component" value="Unassembled WGS sequence"/>
</dbReference>
<accession>S9V0Z2</accession>
<keyword evidence="3" id="KW-1185">Reference proteome</keyword>
<organism evidence="2 3">
    <name type="scientific">Strigomonas culicis</name>
    <dbReference type="NCBI Taxonomy" id="28005"/>
    <lineage>
        <taxon>Eukaryota</taxon>
        <taxon>Discoba</taxon>
        <taxon>Euglenozoa</taxon>
        <taxon>Kinetoplastea</taxon>
        <taxon>Metakinetoplastina</taxon>
        <taxon>Trypanosomatida</taxon>
        <taxon>Trypanosomatidae</taxon>
        <taxon>Strigomonadinae</taxon>
        <taxon>Strigomonas</taxon>
    </lineage>
</organism>
<dbReference type="AlphaFoldDB" id="S9V0Z2"/>
<protein>
    <submittedName>
        <fullName evidence="2">Uncharacterized protein</fullName>
    </submittedName>
</protein>
<comment type="caution">
    <text evidence="2">The sequence shown here is derived from an EMBL/GenBank/DDBJ whole genome shotgun (WGS) entry which is preliminary data.</text>
</comment>
<evidence type="ECO:0000313" key="2">
    <source>
        <dbReference type="EMBL" id="EPY16475.1"/>
    </source>
</evidence>
<reference evidence="2 3" key="1">
    <citation type="journal article" date="2013" name="PLoS ONE">
        <title>Predicting the Proteins of Angomonas deanei, Strigomonas culicis and Their Respective Endosymbionts Reveals New Aspects of the Trypanosomatidae Family.</title>
        <authorList>
            <person name="Motta M.C."/>
            <person name="Martins A.C."/>
            <person name="de Souza S.S."/>
            <person name="Catta-Preta C.M."/>
            <person name="Silva R."/>
            <person name="Klein C.C."/>
            <person name="de Almeida L.G."/>
            <person name="de Lima Cunha O."/>
            <person name="Ciapina L.P."/>
            <person name="Brocchi M."/>
            <person name="Colabardini A.C."/>
            <person name="de Araujo Lima B."/>
            <person name="Machado C.R."/>
            <person name="de Almeida Soares C.M."/>
            <person name="Probst C.M."/>
            <person name="de Menezes C.B."/>
            <person name="Thompson C.E."/>
            <person name="Bartholomeu D.C."/>
            <person name="Gradia D.F."/>
            <person name="Pavoni D.P."/>
            <person name="Grisard E.C."/>
            <person name="Fantinatti-Garboggini F."/>
            <person name="Marchini F.K."/>
            <person name="Rodrigues-Luiz G.F."/>
            <person name="Wagner G."/>
            <person name="Goldman G.H."/>
            <person name="Fietto J.L."/>
            <person name="Elias M.C."/>
            <person name="Goldman M.H."/>
            <person name="Sagot M.F."/>
            <person name="Pereira M."/>
            <person name="Stoco P.H."/>
            <person name="de Mendonca-Neto R.P."/>
            <person name="Teixeira S.M."/>
            <person name="Maciel T.E."/>
            <person name="de Oliveira Mendes T.A."/>
            <person name="Urmenyi T.P."/>
            <person name="de Souza W."/>
            <person name="Schenkman S."/>
            <person name="de Vasconcelos A.T."/>
        </authorList>
    </citation>
    <scope>NUCLEOTIDE SEQUENCE [LARGE SCALE GENOMIC DNA]</scope>
</reference>
<gene>
    <name evidence="2" type="ORF">STCU_11222</name>
</gene>
<evidence type="ECO:0000313" key="3">
    <source>
        <dbReference type="Proteomes" id="UP000015354"/>
    </source>
</evidence>
<keyword evidence="1" id="KW-0812">Transmembrane</keyword>
<keyword evidence="1" id="KW-1133">Transmembrane helix</keyword>
<proteinExistence type="predicted"/>